<dbReference type="AlphaFoldDB" id="A0A286DZ29"/>
<proteinExistence type="predicted"/>
<dbReference type="Proteomes" id="UP000219072">
    <property type="component" value="Unassembled WGS sequence"/>
</dbReference>
<dbReference type="GO" id="GO:0005829">
    <property type="term" value="C:cytosol"/>
    <property type="evidence" value="ECO:0007669"/>
    <property type="project" value="TreeGrafter"/>
</dbReference>
<dbReference type="PANTHER" id="PTHR30543:SF21">
    <property type="entry name" value="NAD(P)H-DEPENDENT FMN REDUCTASE LOT6"/>
    <property type="match status" value="1"/>
</dbReference>
<name>A0A286DZ29_9ACTN</name>
<dbReference type="OrthoDB" id="9812295at2"/>
<dbReference type="Pfam" id="PF03358">
    <property type="entry name" value="FMN_red"/>
    <property type="match status" value="1"/>
</dbReference>
<accession>A0A286DZ29</accession>
<dbReference type="RefSeq" id="WP_097232287.1">
    <property type="nucleotide sequence ID" value="NZ_OCNE01000012.1"/>
</dbReference>
<dbReference type="SUPFAM" id="SSF52218">
    <property type="entry name" value="Flavoproteins"/>
    <property type="match status" value="1"/>
</dbReference>
<dbReference type="InterPro" id="IPR050712">
    <property type="entry name" value="NAD(P)H-dep_reductase"/>
</dbReference>
<dbReference type="GO" id="GO:0010181">
    <property type="term" value="F:FMN binding"/>
    <property type="evidence" value="ECO:0007669"/>
    <property type="project" value="TreeGrafter"/>
</dbReference>
<dbReference type="PANTHER" id="PTHR30543">
    <property type="entry name" value="CHROMATE REDUCTASE"/>
    <property type="match status" value="1"/>
</dbReference>
<keyword evidence="3" id="KW-1185">Reference proteome</keyword>
<organism evidence="2 3">
    <name type="scientific">Streptomyces zhaozhouensis</name>
    <dbReference type="NCBI Taxonomy" id="1300267"/>
    <lineage>
        <taxon>Bacteria</taxon>
        <taxon>Bacillati</taxon>
        <taxon>Actinomycetota</taxon>
        <taxon>Actinomycetes</taxon>
        <taxon>Kitasatosporales</taxon>
        <taxon>Streptomycetaceae</taxon>
        <taxon>Streptomyces</taxon>
    </lineage>
</organism>
<sequence>MAGATEEAAEPLRLAVLLGSTREGRVGGDVGEWFRARAAERDGLRVEMVDLVDYAFPARFPEEPTEEMDRFAAAVDRAEGFVVVTPEYNGGYPASLKQAVDYAYDEWHAKPVGLVSYGHGGCGRLAAAGLRLVFNELRSVTVRNAVSVDLDGPLGGPEQECAADRLLDELLWWGLALREAKARRPYVS</sequence>
<dbReference type="GO" id="GO:0016491">
    <property type="term" value="F:oxidoreductase activity"/>
    <property type="evidence" value="ECO:0007669"/>
    <property type="project" value="InterPro"/>
</dbReference>
<feature type="domain" description="NADPH-dependent FMN reductase-like" evidence="1">
    <location>
        <begin position="13"/>
        <end position="149"/>
    </location>
</feature>
<dbReference type="EMBL" id="OCNE01000012">
    <property type="protein sequence ID" value="SOD63834.1"/>
    <property type="molecule type" value="Genomic_DNA"/>
</dbReference>
<dbReference type="InterPro" id="IPR005025">
    <property type="entry name" value="FMN_Rdtase-like_dom"/>
</dbReference>
<gene>
    <name evidence="2" type="ORF">SAMN06297387_112194</name>
</gene>
<reference evidence="2 3" key="1">
    <citation type="submission" date="2017-09" db="EMBL/GenBank/DDBJ databases">
        <authorList>
            <person name="Ehlers B."/>
            <person name="Leendertz F.H."/>
        </authorList>
    </citation>
    <scope>NUCLEOTIDE SEQUENCE [LARGE SCALE GENOMIC DNA]</scope>
    <source>
        <strain evidence="2 3">CGMCC 4.7095</strain>
    </source>
</reference>
<evidence type="ECO:0000313" key="3">
    <source>
        <dbReference type="Proteomes" id="UP000219072"/>
    </source>
</evidence>
<evidence type="ECO:0000259" key="1">
    <source>
        <dbReference type="Pfam" id="PF03358"/>
    </source>
</evidence>
<protein>
    <submittedName>
        <fullName evidence="2">NAD(P)H-dependent FMN reductase</fullName>
    </submittedName>
</protein>
<dbReference type="Gene3D" id="3.40.50.360">
    <property type="match status" value="1"/>
</dbReference>
<dbReference type="InterPro" id="IPR029039">
    <property type="entry name" value="Flavoprotein-like_sf"/>
</dbReference>
<evidence type="ECO:0000313" key="2">
    <source>
        <dbReference type="EMBL" id="SOD63834.1"/>
    </source>
</evidence>